<proteinExistence type="predicted"/>
<sequence>MEENHKPKVEIVVPVLKKRNRMDAISTVTAMNEMDGKPYAMNHMNHNSLNVINKMVSPASGDSQHDSGQEDEVMEDCVNARTPLMAIKRGTDQAWVLIEQIDNSEPSTPV</sequence>
<organism evidence="1">
    <name type="scientific">Medioppia subpectinata</name>
    <dbReference type="NCBI Taxonomy" id="1979941"/>
    <lineage>
        <taxon>Eukaryota</taxon>
        <taxon>Metazoa</taxon>
        <taxon>Ecdysozoa</taxon>
        <taxon>Arthropoda</taxon>
        <taxon>Chelicerata</taxon>
        <taxon>Arachnida</taxon>
        <taxon>Acari</taxon>
        <taxon>Acariformes</taxon>
        <taxon>Sarcoptiformes</taxon>
        <taxon>Oribatida</taxon>
        <taxon>Brachypylina</taxon>
        <taxon>Oppioidea</taxon>
        <taxon>Oppiidae</taxon>
        <taxon>Medioppia</taxon>
    </lineage>
</organism>
<reference evidence="1" key="1">
    <citation type="submission" date="2020-11" db="EMBL/GenBank/DDBJ databases">
        <authorList>
            <person name="Tran Van P."/>
        </authorList>
    </citation>
    <scope>NUCLEOTIDE SEQUENCE</scope>
</reference>
<dbReference type="AlphaFoldDB" id="A0A7R9KQ58"/>
<dbReference type="EMBL" id="OC859101">
    <property type="protein sequence ID" value="CAD7627207.1"/>
    <property type="molecule type" value="Genomic_DNA"/>
</dbReference>
<evidence type="ECO:0000313" key="1">
    <source>
        <dbReference type="EMBL" id="CAD7627207.1"/>
    </source>
</evidence>
<evidence type="ECO:0000313" key="2">
    <source>
        <dbReference type="Proteomes" id="UP000759131"/>
    </source>
</evidence>
<name>A0A7R9KQ58_9ACAR</name>
<keyword evidence="2" id="KW-1185">Reference proteome</keyword>
<gene>
    <name evidence="1" type="ORF">OSB1V03_LOCUS7637</name>
</gene>
<dbReference type="Proteomes" id="UP000759131">
    <property type="component" value="Unassembled WGS sequence"/>
</dbReference>
<dbReference type="EMBL" id="CAJPIZ010004526">
    <property type="protein sequence ID" value="CAG2107637.1"/>
    <property type="molecule type" value="Genomic_DNA"/>
</dbReference>
<protein>
    <submittedName>
        <fullName evidence="1">Uncharacterized protein</fullName>
    </submittedName>
</protein>
<accession>A0A7R9KQ58</accession>